<dbReference type="GO" id="GO:0007097">
    <property type="term" value="P:nuclear migration"/>
    <property type="evidence" value="ECO:0007669"/>
    <property type="project" value="TreeGrafter"/>
</dbReference>
<dbReference type="AlphaFoldDB" id="A0A7T8GLI7"/>
<evidence type="ECO:0000256" key="1">
    <source>
        <dbReference type="ARBA" id="ARBA00004370"/>
    </source>
</evidence>
<evidence type="ECO:0000256" key="3">
    <source>
        <dbReference type="ARBA" id="ARBA00022737"/>
    </source>
</evidence>
<reference evidence="9" key="1">
    <citation type="submission" date="2021-01" db="EMBL/GenBank/DDBJ databases">
        <title>Caligus Genome Assembly.</title>
        <authorList>
            <person name="Gallardo-Escarate C."/>
        </authorList>
    </citation>
    <scope>NUCLEOTIDE SEQUENCE [LARGE SCALE GENOMIC DNA]</scope>
</reference>
<keyword evidence="4" id="KW-1133">Transmembrane helix</keyword>
<feature type="coiled-coil region" evidence="6">
    <location>
        <begin position="711"/>
        <end position="765"/>
    </location>
</feature>
<evidence type="ECO:0000313" key="8">
    <source>
        <dbReference type="EMBL" id="QQP31638.1"/>
    </source>
</evidence>
<name>A0A7T8GLI7_CALRO</name>
<dbReference type="Pfam" id="PF00435">
    <property type="entry name" value="Spectrin"/>
    <property type="match status" value="1"/>
</dbReference>
<dbReference type="InterPro" id="IPR018159">
    <property type="entry name" value="Spectrin/alpha-actinin"/>
</dbReference>
<dbReference type="SUPFAM" id="SSF46966">
    <property type="entry name" value="Spectrin repeat"/>
    <property type="match status" value="3"/>
</dbReference>
<keyword evidence="3" id="KW-0677">Repeat</keyword>
<dbReference type="Gene3D" id="1.10.287.1490">
    <property type="match status" value="1"/>
</dbReference>
<evidence type="ECO:0000256" key="4">
    <source>
        <dbReference type="ARBA" id="ARBA00022989"/>
    </source>
</evidence>
<dbReference type="InterPro" id="IPR052403">
    <property type="entry name" value="LINC-complex_assoc"/>
</dbReference>
<dbReference type="PANTHER" id="PTHR47535">
    <property type="entry name" value="MUSCLE-SPECIFIC PROTEIN 300 KDA, ISOFORM G"/>
    <property type="match status" value="1"/>
</dbReference>
<feature type="region of interest" description="Disordered" evidence="7">
    <location>
        <begin position="1042"/>
        <end position="1070"/>
    </location>
</feature>
<dbReference type="GO" id="GO:0034993">
    <property type="term" value="C:meiotic nuclear membrane microtubule tethering complex"/>
    <property type="evidence" value="ECO:0007669"/>
    <property type="project" value="TreeGrafter"/>
</dbReference>
<dbReference type="PANTHER" id="PTHR47535:SF1">
    <property type="entry name" value="NESPRIN-1"/>
    <property type="match status" value="1"/>
</dbReference>
<protein>
    <submittedName>
        <fullName evidence="8">Nesprin1like</fullName>
    </submittedName>
</protein>
<accession>A0A7T8GLI7</accession>
<organism evidence="8 9">
    <name type="scientific">Caligus rogercresseyi</name>
    <name type="common">Sea louse</name>
    <dbReference type="NCBI Taxonomy" id="217165"/>
    <lineage>
        <taxon>Eukaryota</taxon>
        <taxon>Metazoa</taxon>
        <taxon>Ecdysozoa</taxon>
        <taxon>Arthropoda</taxon>
        <taxon>Crustacea</taxon>
        <taxon>Multicrustacea</taxon>
        <taxon>Hexanauplia</taxon>
        <taxon>Copepoda</taxon>
        <taxon>Siphonostomatoida</taxon>
        <taxon>Caligidae</taxon>
        <taxon>Caligus</taxon>
    </lineage>
</organism>
<dbReference type="GO" id="GO:0005640">
    <property type="term" value="C:nuclear outer membrane"/>
    <property type="evidence" value="ECO:0007669"/>
    <property type="project" value="TreeGrafter"/>
</dbReference>
<comment type="subcellular location">
    <subcellularLocation>
        <location evidence="1">Membrane</location>
    </subcellularLocation>
</comment>
<gene>
    <name evidence="8" type="ORF">FKW44_025302</name>
</gene>
<keyword evidence="6" id="KW-0175">Coiled coil</keyword>
<dbReference type="Proteomes" id="UP000595437">
    <property type="component" value="Chromosome 21"/>
</dbReference>
<dbReference type="EMBL" id="CP045910">
    <property type="protein sequence ID" value="QQP31638.1"/>
    <property type="molecule type" value="Genomic_DNA"/>
</dbReference>
<keyword evidence="5" id="KW-0472">Membrane</keyword>
<dbReference type="GO" id="GO:0005737">
    <property type="term" value="C:cytoplasm"/>
    <property type="evidence" value="ECO:0007669"/>
    <property type="project" value="TreeGrafter"/>
</dbReference>
<dbReference type="OrthoDB" id="6538186at2759"/>
<evidence type="ECO:0000256" key="2">
    <source>
        <dbReference type="ARBA" id="ARBA00022692"/>
    </source>
</evidence>
<sequence>MQKVSLNSSSEVKESLQVLMGLHSEIPRMEEVFKRISKCFQLLVKELSKEDIEKMMANLQSLKNVHAAILKNIKDREDLESHLLDERIHHVSTVFTETLNRLRSLESKALHGKDAWDKFHEAEGRINDWISQAESYLGTRSFESDASVAVHKAFFQCSEGQEALDGFLRVSRDLGPHIQSIEDKNAAGLAIHNIEAKWKVIREGAPLHLIKAEFSLNEDGFTKDVKEIEKYMLEEGLAFQKGKQLDIQELIKSHNDFFASGEPVLSAEGHLIKLKALSEAYASMSSSSSSSSSSNPNALHNAYNQRSKEWEELNAKRNALFSELEKVPEQWNVYELKFKAMSDWMTALEASLERLFREEHSPSDFLAERDRFEALCRDIDDKREDMQWLVGSLNTLMSHRPNEEGLAEQGRLEALVARYKGMIPLIDETRQKIDVHSRSYQFKSDVTEVKHLLDTLTKTSQPSISDAFSKEDEALILSLISEQEAIVQKLESYRSPILKLLQQGKDLQKHKNCPTFLREVVKDLETTWNDAYALTVDRLKTFKDGSRIWAQYVNKRNQINALIRDTKGEFMKPLESPFDHEGILKDLKAKRSLREDVKAKTGDLLRNMKLIVAELETVSMDLGKSRLDNEITDLELDLQKLFNDCDEKLDVLTDLDLKWSAFNKGIGDLKEWVSKSKSQLGQISGSNMSPEDRLKLLLELKNEISGKTGVLSDLEKGLNDLLQDSKEEEKVTSLRKEVESVRRDVSDLENEVSKKNESAQKELDNWNEYRSYVNNEIKPSLERAELRIAVGLTRPHCLEDVKTARSDIASFEDECNPIQERLETAARKMSEIDSKASADHEMDALKSKWHSVKSTLDQWNKKMESLEKLWEKFNSDAESINAWLEGTEAKLIQLSEQSSSDPVEINKVIGELKDMAIQLAQKQSVLLNLTQDCDSICLNLNHEGVLLMREKLSNIKSKMSHLNEENRRITEKISDSFAHLQDFQFKVDGFEAWMKGLESSLKALNEIPVDNINSALDTTHDLSQQHQDKRFDLDKIKKELDEQELPSSASTSTGKTAFEKYSKSKTHMKG</sequence>
<keyword evidence="9" id="KW-1185">Reference proteome</keyword>
<dbReference type="Gene3D" id="1.20.58.60">
    <property type="match status" value="3"/>
</dbReference>
<evidence type="ECO:0000256" key="5">
    <source>
        <dbReference type="ARBA" id="ARBA00023136"/>
    </source>
</evidence>
<feature type="compositionally biased region" description="Polar residues" evidence="7">
    <location>
        <begin position="1045"/>
        <end position="1055"/>
    </location>
</feature>
<evidence type="ECO:0000256" key="6">
    <source>
        <dbReference type="SAM" id="Coils"/>
    </source>
</evidence>
<dbReference type="GO" id="GO:0008285">
    <property type="term" value="P:negative regulation of cell population proliferation"/>
    <property type="evidence" value="ECO:0007669"/>
    <property type="project" value="TreeGrafter"/>
</dbReference>
<dbReference type="GO" id="GO:0051015">
    <property type="term" value="F:actin filament binding"/>
    <property type="evidence" value="ECO:0007669"/>
    <property type="project" value="TreeGrafter"/>
</dbReference>
<evidence type="ECO:0000313" key="9">
    <source>
        <dbReference type="Proteomes" id="UP000595437"/>
    </source>
</evidence>
<dbReference type="InterPro" id="IPR002017">
    <property type="entry name" value="Spectrin_repeat"/>
</dbReference>
<evidence type="ECO:0000256" key="7">
    <source>
        <dbReference type="SAM" id="MobiDB-lite"/>
    </source>
</evidence>
<keyword evidence="2" id="KW-0812">Transmembrane</keyword>
<dbReference type="SMART" id="SM00150">
    <property type="entry name" value="SPEC"/>
    <property type="match status" value="3"/>
</dbReference>
<proteinExistence type="predicted"/>